<evidence type="ECO:0000313" key="2">
    <source>
        <dbReference type="EMBL" id="MBL0406450.1"/>
    </source>
</evidence>
<gene>
    <name evidence="2" type="ORF">JKG68_21055</name>
</gene>
<evidence type="ECO:0000313" key="3">
    <source>
        <dbReference type="Proteomes" id="UP000605848"/>
    </source>
</evidence>
<name>A0A936ZEQ7_9HYPH</name>
<sequence>MQQGNGNQTIQGLVGEALRESTDLAQKEFTLFRTEVTQNIKTLFLGLALVVVAAIFAIAAVMLLTESLVEWLATVVDSEALAALIVGGVLALIAIGLGLWGRSAMTSSSLTPQRTMRSLKRDAEVLSERGT</sequence>
<dbReference type="RefSeq" id="WP_202063320.1">
    <property type="nucleotide sequence ID" value="NZ_JAEQMY010000041.1"/>
</dbReference>
<dbReference type="EMBL" id="JAEQMY010000041">
    <property type="protein sequence ID" value="MBL0406450.1"/>
    <property type="molecule type" value="Genomic_DNA"/>
</dbReference>
<proteinExistence type="predicted"/>
<feature type="transmembrane region" description="Helical" evidence="1">
    <location>
        <begin position="80"/>
        <end position="100"/>
    </location>
</feature>
<feature type="transmembrane region" description="Helical" evidence="1">
    <location>
        <begin position="43"/>
        <end position="65"/>
    </location>
</feature>
<keyword evidence="1" id="KW-0812">Transmembrane</keyword>
<keyword evidence="1" id="KW-0472">Membrane</keyword>
<dbReference type="Proteomes" id="UP000605848">
    <property type="component" value="Unassembled WGS sequence"/>
</dbReference>
<reference evidence="2" key="1">
    <citation type="submission" date="2021-01" db="EMBL/GenBank/DDBJ databases">
        <title>Microvirga sp.</title>
        <authorList>
            <person name="Kim M.K."/>
        </authorList>
    </citation>
    <scope>NUCLEOTIDE SEQUENCE</scope>
    <source>
        <strain evidence="2">5420S-16</strain>
    </source>
</reference>
<dbReference type="InterPro" id="IPR009937">
    <property type="entry name" value="Phage_holin_3_6"/>
</dbReference>
<protein>
    <submittedName>
        <fullName evidence="2">Phage holin family protein</fullName>
    </submittedName>
</protein>
<organism evidence="2 3">
    <name type="scientific">Microvirga aerilata</name>
    <dbReference type="NCBI Taxonomy" id="670292"/>
    <lineage>
        <taxon>Bacteria</taxon>
        <taxon>Pseudomonadati</taxon>
        <taxon>Pseudomonadota</taxon>
        <taxon>Alphaproteobacteria</taxon>
        <taxon>Hyphomicrobiales</taxon>
        <taxon>Methylobacteriaceae</taxon>
        <taxon>Microvirga</taxon>
    </lineage>
</organism>
<dbReference type="AlphaFoldDB" id="A0A936ZEQ7"/>
<comment type="caution">
    <text evidence="2">The sequence shown here is derived from an EMBL/GenBank/DDBJ whole genome shotgun (WGS) entry which is preliminary data.</text>
</comment>
<accession>A0A936ZEQ7</accession>
<keyword evidence="1" id="KW-1133">Transmembrane helix</keyword>
<evidence type="ECO:0000256" key="1">
    <source>
        <dbReference type="SAM" id="Phobius"/>
    </source>
</evidence>
<dbReference type="Pfam" id="PF07332">
    <property type="entry name" value="Phage_holin_3_6"/>
    <property type="match status" value="1"/>
</dbReference>
<keyword evidence="3" id="KW-1185">Reference proteome</keyword>